<keyword evidence="2" id="KW-1133">Transmembrane helix</keyword>
<feature type="compositionally biased region" description="Polar residues" evidence="1">
    <location>
        <begin position="251"/>
        <end position="266"/>
    </location>
</feature>
<feature type="compositionally biased region" description="Low complexity" evidence="1">
    <location>
        <begin position="281"/>
        <end position="319"/>
    </location>
</feature>
<evidence type="ECO:0000313" key="4">
    <source>
        <dbReference type="EMBL" id="MCQ8897506.1"/>
    </source>
</evidence>
<feature type="region of interest" description="Disordered" evidence="1">
    <location>
        <begin position="251"/>
        <end position="319"/>
    </location>
</feature>
<name>A0ABT1WJ08_9BURK</name>
<keyword evidence="5" id="KW-1185">Reference proteome</keyword>
<dbReference type="RefSeq" id="WP_256765311.1">
    <property type="nucleotide sequence ID" value="NZ_JANIGO010000005.1"/>
</dbReference>
<comment type="caution">
    <text evidence="4">The sequence shown here is derived from an EMBL/GenBank/DDBJ whole genome shotgun (WGS) entry which is preliminary data.</text>
</comment>
<organism evidence="4 5">
    <name type="scientific">Limnobacter humi</name>
    <dbReference type="NCBI Taxonomy" id="1778671"/>
    <lineage>
        <taxon>Bacteria</taxon>
        <taxon>Pseudomonadati</taxon>
        <taxon>Pseudomonadota</taxon>
        <taxon>Betaproteobacteria</taxon>
        <taxon>Burkholderiales</taxon>
        <taxon>Burkholderiaceae</taxon>
        <taxon>Limnobacter</taxon>
    </lineage>
</organism>
<accession>A0ABT1WJ08</accession>
<sequence length="523" mass="55989">MLRFLLSVGMAGLLLSHSVQAVELGRMEIRSQAGMPFIAHIALTASPQELSNPESVVVNLVGGDNSDFQGSVRTRLFLQPQGAGGFLRVTALDPLPRSVVLTFSASTPDGPLLREYAIDNGVVRTRDIQRPKPPAPPAPTPLLKPVAEPEDADVNADKVLEPAPPEGIELRLLDQTNDGAMPSPRATASDLELLAKSDAALNADPNLREQARTALGVMGQLKDRLALLFQIKASKAVVEAAVSRDIEQEPSSYTLTLQTDAKTNRAQPVPETGSAPDKPLAPVQSPAVGAPASASAAPASSASPSAQTQPQQPVAKPAQPARGNDLIRYFVITIVFAVIVLVAGYAWMLRNRPQWIPAPMQSTDAPSALREEPVLPAPQTPVAALPNRPELPETMMDEPVVDAEPAPQAAPPVMASLPPEPDFDDTPPDWADADDDAIDVPPAAQADAEVTNPMVDVEPERFEEPEFKNENDARIELAAAYMEIEDFDAAMKLIDSIEGELTEVQMNRLQKIREEMTQGEADQ</sequence>
<keyword evidence="2" id="KW-0472">Membrane</keyword>
<dbReference type="Proteomes" id="UP001204142">
    <property type="component" value="Unassembled WGS sequence"/>
</dbReference>
<evidence type="ECO:0000313" key="5">
    <source>
        <dbReference type="Proteomes" id="UP001204142"/>
    </source>
</evidence>
<reference evidence="4 5" key="1">
    <citation type="submission" date="2022-07" db="EMBL/GenBank/DDBJ databases">
        <authorList>
            <person name="Xamxidin M."/>
            <person name="Wu M."/>
        </authorList>
    </citation>
    <scope>NUCLEOTIDE SEQUENCE [LARGE SCALE GENOMIC DNA]</scope>
    <source>
        <strain evidence="4 5">NBRC 111650</strain>
    </source>
</reference>
<feature type="chain" id="PRO_5045995865" evidence="3">
    <location>
        <begin position="22"/>
        <end position="523"/>
    </location>
</feature>
<proteinExistence type="predicted"/>
<evidence type="ECO:0000256" key="1">
    <source>
        <dbReference type="SAM" id="MobiDB-lite"/>
    </source>
</evidence>
<evidence type="ECO:0000256" key="2">
    <source>
        <dbReference type="SAM" id="Phobius"/>
    </source>
</evidence>
<gene>
    <name evidence="4" type="ORF">NQT62_13780</name>
</gene>
<keyword evidence="3" id="KW-0732">Signal</keyword>
<keyword evidence="2" id="KW-0812">Transmembrane</keyword>
<feature type="transmembrane region" description="Helical" evidence="2">
    <location>
        <begin position="326"/>
        <end position="347"/>
    </location>
</feature>
<dbReference type="EMBL" id="JANIGO010000005">
    <property type="protein sequence ID" value="MCQ8897506.1"/>
    <property type="molecule type" value="Genomic_DNA"/>
</dbReference>
<protein>
    <submittedName>
        <fullName evidence="4">Uncharacterized protein</fullName>
    </submittedName>
</protein>
<evidence type="ECO:0000256" key="3">
    <source>
        <dbReference type="SAM" id="SignalP"/>
    </source>
</evidence>
<feature type="signal peptide" evidence="3">
    <location>
        <begin position="1"/>
        <end position="21"/>
    </location>
</feature>